<dbReference type="Proteomes" id="UP000298652">
    <property type="component" value="Chromosome 9"/>
</dbReference>
<dbReference type="GO" id="GO:0016579">
    <property type="term" value="P:protein deubiquitination"/>
    <property type="evidence" value="ECO:0007669"/>
    <property type="project" value="InterPro"/>
</dbReference>
<evidence type="ECO:0000259" key="3">
    <source>
        <dbReference type="PROSITE" id="PS50235"/>
    </source>
</evidence>
<gene>
    <name evidence="4" type="ORF">SEVIR_9G316900v2</name>
</gene>
<dbReference type="InterPro" id="IPR028889">
    <property type="entry name" value="USP"/>
</dbReference>
<sequence length="995" mass="108890">MAAAEAAEAVIAQMPAEPPPVAAGAVVEPPPVAADVVETFVEPPPIAADAVETVGTPPPADADDSEAAAAPIPFVPLPPPPPPPPPEQKVQSVMDGGEELLPNEILKVIESIEVQLPSLADDQKPCDMVVSDNSSRESDKQVPTQPCPSSQQQIPMDTDDLSDDSPTRNPNDDSDHSDDGCCDDPFYYRFIHGRERRYRGYRYICDARRDYWLRDYPFFSGLESPCNPMTSANTGHLSHWSSPKPDCGKKRYNVGAGLFNPRLWTCFLNCILQCMVHTVPLVLKLRKADHPDPCPRASIGFCCFCSLKLHADESIRLSGSAFYPERFVNHLKSISSNFESGVQQDAQEFFFDLLEKLDEAYVSPRSSEEPSSTEEGGIAKQIFGGRLKSQLRCPECKRCSDKSEPFIDLSLEVTMVESLMDALHSFTKVELIEDFMCDGCNSRVNMEKHFKVEQAPEVLVIHLKRFTNSRGKIWDKVKYPLELDINSFMSSSDDTPQKYDLYGVVVHHGIYGRGHYVCYIRSSVDDWYEFNDDKVCRCFEASVLDSAAYLLFYVKQGSSPWFSTLLEKEDKFPQDGSVSLAEQGTSEFALVNNKDESTFSHGQDNSGYCLFGPAEENGNGSSLPEFSQDIQQNGNGNTLSDSTDKLAEGCCLGGMSGGTQELSCLTGSSDKNGHADGFLEPWEKEDVSLRGSLDTDEINPSTHGSSEIDPTVTEGGSPPKICSLLQVSHKYDDKPWEKEDVSPSGSLDTKEMNPSTHGYSEVDPVVTPGGSPPKGENICSLLQLSHKYDDKSWEKEDVSPRGSLETKEMNPSTHGSSEFDPAVAKGGSSPKGENICSLLQLSHKYDDKSWENVNPRGSLDTKELNPSTQGSSEVDPAVTQGGSPPKSENICSSLQLSHKYGNNCGCRNFSSQGCREEGNGGCKGEKRKRPSCADTGGGGGGISKASKRRTKLRAVARYFDLCRRRAWAAAGEWKKSDDDGNYRGSGACRSCTAPP</sequence>
<feature type="region of interest" description="Disordered" evidence="2">
    <location>
        <begin position="686"/>
        <end position="721"/>
    </location>
</feature>
<dbReference type="GO" id="GO:0004843">
    <property type="term" value="F:cysteine-type deubiquitinase activity"/>
    <property type="evidence" value="ECO:0007669"/>
    <property type="project" value="InterPro"/>
</dbReference>
<feature type="region of interest" description="Disordered" evidence="2">
    <location>
        <begin position="47"/>
        <end position="94"/>
    </location>
</feature>
<organism evidence="4 5">
    <name type="scientific">Setaria viridis</name>
    <name type="common">Green bristlegrass</name>
    <name type="synonym">Setaria italica subsp. viridis</name>
    <dbReference type="NCBI Taxonomy" id="4556"/>
    <lineage>
        <taxon>Eukaryota</taxon>
        <taxon>Viridiplantae</taxon>
        <taxon>Streptophyta</taxon>
        <taxon>Embryophyta</taxon>
        <taxon>Tracheophyta</taxon>
        <taxon>Spermatophyta</taxon>
        <taxon>Magnoliopsida</taxon>
        <taxon>Liliopsida</taxon>
        <taxon>Poales</taxon>
        <taxon>Poaceae</taxon>
        <taxon>PACMAD clade</taxon>
        <taxon>Panicoideae</taxon>
        <taxon>Panicodae</taxon>
        <taxon>Paniceae</taxon>
        <taxon>Cenchrinae</taxon>
        <taxon>Setaria</taxon>
    </lineage>
</organism>
<reference evidence="4" key="1">
    <citation type="submission" date="2019-03" db="EMBL/GenBank/DDBJ databases">
        <title>WGS assembly of Setaria viridis.</title>
        <authorList>
            <person name="Huang P."/>
            <person name="Jenkins J."/>
            <person name="Grimwood J."/>
            <person name="Barry K."/>
            <person name="Healey A."/>
            <person name="Mamidi S."/>
            <person name="Sreedasyam A."/>
            <person name="Shu S."/>
            <person name="Feldman M."/>
            <person name="Wu J."/>
            <person name="Yu Y."/>
            <person name="Chen C."/>
            <person name="Johnson J."/>
            <person name="Rokhsar D."/>
            <person name="Baxter I."/>
            <person name="Schmutz J."/>
            <person name="Brutnell T."/>
            <person name="Kellogg E."/>
        </authorList>
    </citation>
    <scope>NUCLEOTIDE SEQUENCE [LARGE SCALE GENOMIC DNA]</scope>
</reference>
<dbReference type="OMA" id="CNARRNH"/>
<feature type="region of interest" description="Disordered" evidence="2">
    <location>
        <begin position="733"/>
        <end position="835"/>
    </location>
</feature>
<feature type="region of interest" description="Disordered" evidence="2">
    <location>
        <begin position="123"/>
        <end position="178"/>
    </location>
</feature>
<dbReference type="EMBL" id="CM016560">
    <property type="protein sequence ID" value="TKV94763.1"/>
    <property type="molecule type" value="Genomic_DNA"/>
</dbReference>
<feature type="region of interest" description="Disordered" evidence="2">
    <location>
        <begin position="972"/>
        <end position="995"/>
    </location>
</feature>
<dbReference type="Pfam" id="PF00443">
    <property type="entry name" value="UCH"/>
    <property type="match status" value="1"/>
</dbReference>
<dbReference type="PANTHER" id="PTHR24006">
    <property type="entry name" value="UBIQUITIN CARBOXYL-TERMINAL HYDROLASE"/>
    <property type="match status" value="1"/>
</dbReference>
<dbReference type="PROSITE" id="PS50235">
    <property type="entry name" value="USP_3"/>
    <property type="match status" value="1"/>
</dbReference>
<feature type="compositionally biased region" description="Polar residues" evidence="2">
    <location>
        <begin position="141"/>
        <end position="155"/>
    </location>
</feature>
<name>A0A4U6T2G3_SETVI</name>
<dbReference type="InterPro" id="IPR050164">
    <property type="entry name" value="Peptidase_C19"/>
</dbReference>
<proteinExistence type="inferred from homology"/>
<dbReference type="PROSITE" id="PS00973">
    <property type="entry name" value="USP_2"/>
    <property type="match status" value="1"/>
</dbReference>
<feature type="compositionally biased region" description="Pro residues" evidence="2">
    <location>
        <begin position="73"/>
        <end position="87"/>
    </location>
</feature>
<feature type="region of interest" description="Disordered" evidence="2">
    <location>
        <begin position="847"/>
        <end position="890"/>
    </location>
</feature>
<dbReference type="Gramene" id="TKV94763">
    <property type="protein sequence ID" value="TKV94763"/>
    <property type="gene ID" value="SEVIR_9G316900v2"/>
</dbReference>
<evidence type="ECO:0000256" key="1">
    <source>
        <dbReference type="ARBA" id="ARBA00009085"/>
    </source>
</evidence>
<dbReference type="PANTHER" id="PTHR24006:SF923">
    <property type="entry name" value="USP DOMAIN-CONTAINING PROTEIN"/>
    <property type="match status" value="1"/>
</dbReference>
<feature type="region of interest" description="Disordered" evidence="2">
    <location>
        <begin position="619"/>
        <end position="641"/>
    </location>
</feature>
<dbReference type="GO" id="GO:0005634">
    <property type="term" value="C:nucleus"/>
    <property type="evidence" value="ECO:0007669"/>
    <property type="project" value="TreeGrafter"/>
</dbReference>
<evidence type="ECO:0000313" key="4">
    <source>
        <dbReference type="EMBL" id="TKV94763.1"/>
    </source>
</evidence>
<dbReference type="InterPro" id="IPR001394">
    <property type="entry name" value="Peptidase_C19_UCH"/>
</dbReference>
<dbReference type="GO" id="GO:0005829">
    <property type="term" value="C:cytosol"/>
    <property type="evidence" value="ECO:0007669"/>
    <property type="project" value="TreeGrafter"/>
</dbReference>
<dbReference type="Gene3D" id="3.90.70.10">
    <property type="entry name" value="Cysteine proteinases"/>
    <property type="match status" value="1"/>
</dbReference>
<evidence type="ECO:0000313" key="5">
    <source>
        <dbReference type="Proteomes" id="UP000298652"/>
    </source>
</evidence>
<protein>
    <recommendedName>
        <fullName evidence="3">USP domain-containing protein</fullName>
    </recommendedName>
</protein>
<feature type="domain" description="USP" evidence="3">
    <location>
        <begin position="256"/>
        <end position="556"/>
    </location>
</feature>
<keyword evidence="5" id="KW-1185">Reference proteome</keyword>
<comment type="similarity">
    <text evidence="1">Belongs to the peptidase C19 family.</text>
</comment>
<feature type="compositionally biased region" description="Polar residues" evidence="2">
    <location>
        <begin position="743"/>
        <end position="758"/>
    </location>
</feature>
<dbReference type="SUPFAM" id="SSF54001">
    <property type="entry name" value="Cysteine proteinases"/>
    <property type="match status" value="1"/>
</dbReference>
<dbReference type="InterPro" id="IPR038765">
    <property type="entry name" value="Papain-like_cys_pep_sf"/>
</dbReference>
<dbReference type="AlphaFoldDB" id="A0A4U6T2G3"/>
<feature type="compositionally biased region" description="Basic and acidic residues" evidence="2">
    <location>
        <begin position="972"/>
        <end position="981"/>
    </location>
</feature>
<dbReference type="InterPro" id="IPR018200">
    <property type="entry name" value="USP_CS"/>
</dbReference>
<feature type="region of interest" description="Disordered" evidence="2">
    <location>
        <begin position="914"/>
        <end position="948"/>
    </location>
</feature>
<evidence type="ECO:0000256" key="2">
    <source>
        <dbReference type="SAM" id="MobiDB-lite"/>
    </source>
</evidence>
<feature type="compositionally biased region" description="Basic and acidic residues" evidence="2">
    <location>
        <begin position="786"/>
        <end position="808"/>
    </location>
</feature>
<accession>A0A4U6T2G3</accession>